<feature type="transmembrane region" description="Helical" evidence="9">
    <location>
        <begin position="81"/>
        <end position="102"/>
    </location>
</feature>
<evidence type="ECO:0000256" key="3">
    <source>
        <dbReference type="ARBA" id="ARBA00022448"/>
    </source>
</evidence>
<dbReference type="PANTHER" id="PTHR21716">
    <property type="entry name" value="TRANSMEMBRANE PROTEIN"/>
    <property type="match status" value="1"/>
</dbReference>
<dbReference type="GO" id="GO:0055085">
    <property type="term" value="P:transmembrane transport"/>
    <property type="evidence" value="ECO:0007669"/>
    <property type="project" value="TreeGrafter"/>
</dbReference>
<accession>A0A939FR29</accession>
<evidence type="ECO:0000313" key="11">
    <source>
        <dbReference type="Proteomes" id="UP000664781"/>
    </source>
</evidence>
<keyword evidence="7 9" id="KW-0472">Membrane</keyword>
<reference evidence="10" key="1">
    <citation type="submission" date="2021-03" db="EMBL/GenBank/DDBJ databases">
        <title>Streptomyces strains.</title>
        <authorList>
            <person name="Lund M.B."/>
            <person name="Toerring T."/>
        </authorList>
    </citation>
    <scope>NUCLEOTIDE SEQUENCE</scope>
    <source>
        <strain evidence="10">JCM 4242</strain>
    </source>
</reference>
<gene>
    <name evidence="10" type="ORF">J1792_17080</name>
</gene>
<evidence type="ECO:0000313" key="10">
    <source>
        <dbReference type="EMBL" id="MBO0654430.1"/>
    </source>
</evidence>
<keyword evidence="6 9" id="KW-1133">Transmembrane helix</keyword>
<dbReference type="Pfam" id="PF01594">
    <property type="entry name" value="AI-2E_transport"/>
    <property type="match status" value="1"/>
</dbReference>
<evidence type="ECO:0000256" key="6">
    <source>
        <dbReference type="ARBA" id="ARBA00022989"/>
    </source>
</evidence>
<evidence type="ECO:0000256" key="9">
    <source>
        <dbReference type="SAM" id="Phobius"/>
    </source>
</evidence>
<dbReference type="EMBL" id="JAFMOF010000002">
    <property type="protein sequence ID" value="MBO0654430.1"/>
    <property type="molecule type" value="Genomic_DNA"/>
</dbReference>
<evidence type="ECO:0000256" key="1">
    <source>
        <dbReference type="ARBA" id="ARBA00004651"/>
    </source>
</evidence>
<feature type="transmembrane region" description="Helical" evidence="9">
    <location>
        <begin position="108"/>
        <end position="130"/>
    </location>
</feature>
<evidence type="ECO:0000256" key="5">
    <source>
        <dbReference type="ARBA" id="ARBA00022692"/>
    </source>
</evidence>
<dbReference type="Proteomes" id="UP000664781">
    <property type="component" value="Unassembled WGS sequence"/>
</dbReference>
<comment type="subcellular location">
    <subcellularLocation>
        <location evidence="1">Cell membrane</location>
        <topology evidence="1">Multi-pass membrane protein</topology>
    </subcellularLocation>
</comment>
<feature type="transmembrane region" description="Helical" evidence="9">
    <location>
        <begin position="363"/>
        <end position="385"/>
    </location>
</feature>
<dbReference type="GO" id="GO:0005886">
    <property type="term" value="C:plasma membrane"/>
    <property type="evidence" value="ECO:0007669"/>
    <property type="project" value="UniProtKB-SubCell"/>
</dbReference>
<keyword evidence="11" id="KW-1185">Reference proteome</keyword>
<evidence type="ECO:0000256" key="4">
    <source>
        <dbReference type="ARBA" id="ARBA00022475"/>
    </source>
</evidence>
<dbReference type="InterPro" id="IPR002549">
    <property type="entry name" value="AI-2E-like"/>
</dbReference>
<comment type="similarity">
    <text evidence="2">Belongs to the autoinducer-2 exporter (AI-2E) (TC 2.A.86) family.</text>
</comment>
<protein>
    <submittedName>
        <fullName evidence="10">AI-2E family transporter</fullName>
    </submittedName>
</protein>
<evidence type="ECO:0000256" key="8">
    <source>
        <dbReference type="SAM" id="MobiDB-lite"/>
    </source>
</evidence>
<feature type="transmembrane region" description="Helical" evidence="9">
    <location>
        <begin position="222"/>
        <end position="242"/>
    </location>
</feature>
<organism evidence="10 11">
    <name type="scientific">Streptomyces triculaminicus</name>
    <dbReference type="NCBI Taxonomy" id="2816232"/>
    <lineage>
        <taxon>Bacteria</taxon>
        <taxon>Bacillati</taxon>
        <taxon>Actinomycetota</taxon>
        <taxon>Actinomycetes</taxon>
        <taxon>Kitasatosporales</taxon>
        <taxon>Streptomycetaceae</taxon>
        <taxon>Streptomyces</taxon>
    </lineage>
</organism>
<keyword evidence="3" id="KW-0813">Transport</keyword>
<keyword evidence="5 9" id="KW-0812">Transmembrane</keyword>
<dbReference type="AlphaFoldDB" id="A0A939FR29"/>
<feature type="compositionally biased region" description="Basic and acidic residues" evidence="8">
    <location>
        <begin position="22"/>
        <end position="31"/>
    </location>
</feature>
<feature type="transmembrane region" description="Helical" evidence="9">
    <location>
        <begin position="391"/>
        <end position="410"/>
    </location>
</feature>
<feature type="transmembrane region" description="Helical" evidence="9">
    <location>
        <begin position="286"/>
        <end position="312"/>
    </location>
</feature>
<evidence type="ECO:0000256" key="7">
    <source>
        <dbReference type="ARBA" id="ARBA00023136"/>
    </source>
</evidence>
<proteinExistence type="inferred from homology"/>
<name>A0A939FR29_9ACTN</name>
<keyword evidence="4" id="KW-1003">Cell membrane</keyword>
<feature type="region of interest" description="Disordered" evidence="8">
    <location>
        <begin position="1"/>
        <end position="73"/>
    </location>
</feature>
<feature type="transmembrane region" description="Helical" evidence="9">
    <location>
        <begin position="137"/>
        <end position="159"/>
    </location>
</feature>
<sequence>MLPAGGIPRRSVTRRAGGVCTDRARADDRRSGPGGGEEGVLTGNGAEEGEEGADATSEGAGARPGGRRAGRERRVRPTSSWFAVGFGIGLGLTLAFVALQTVLHIRDLLTLLLLALFVAISLEPVVGWLARRRIGRGWAVVVVIAGLLVALAGFLALVIPPVSKEVSALADAVPKWLQQLHDRHSLLGRLENRYHLVAKLREQLGAGGGSAVLGGLLGAGHIVLSAVTGTGLVIILTIYFMAGMEHLKRFAYRFVPLSRRAKVIDVTEEILWRVGRYMLGNAVTSAIAGLATFLWCVALDVPYAAALGVFVALMDMVPVVGSTIGGLVVSLVALSVSFPVALATAGFYVGFRLAEDYLIMPKAMSYAVSVHPIVTVVAVVIGGALLGVVGALIAIPVAAGIGIVLDEAVFPRIDAL</sequence>
<comment type="caution">
    <text evidence="10">The sequence shown here is derived from an EMBL/GenBank/DDBJ whole genome shotgun (WGS) entry which is preliminary data.</text>
</comment>
<feature type="transmembrane region" description="Helical" evidence="9">
    <location>
        <begin position="324"/>
        <end position="351"/>
    </location>
</feature>
<evidence type="ECO:0000256" key="2">
    <source>
        <dbReference type="ARBA" id="ARBA00009773"/>
    </source>
</evidence>
<dbReference type="PANTHER" id="PTHR21716:SF53">
    <property type="entry name" value="PERMEASE PERM-RELATED"/>
    <property type="match status" value="1"/>
</dbReference>